<accession>A0ABV7DND0</accession>
<dbReference type="Proteomes" id="UP001595377">
    <property type="component" value="Unassembled WGS sequence"/>
</dbReference>
<proteinExistence type="predicted"/>
<reference evidence="2" key="1">
    <citation type="journal article" date="2019" name="Int. J. Syst. Evol. Microbiol.">
        <title>The Global Catalogue of Microorganisms (GCM) 10K type strain sequencing project: providing services to taxonomists for standard genome sequencing and annotation.</title>
        <authorList>
            <consortium name="The Broad Institute Genomics Platform"/>
            <consortium name="The Broad Institute Genome Sequencing Center for Infectious Disease"/>
            <person name="Wu L."/>
            <person name="Ma J."/>
        </authorList>
    </citation>
    <scope>NUCLEOTIDE SEQUENCE [LARGE SCALE GENOMIC DNA]</scope>
    <source>
        <strain evidence="2">KCTC 52677</strain>
    </source>
</reference>
<dbReference type="SUPFAM" id="SSF54427">
    <property type="entry name" value="NTF2-like"/>
    <property type="match status" value="1"/>
</dbReference>
<dbReference type="EMBL" id="JBHRSP010000043">
    <property type="protein sequence ID" value="MFC3075920.1"/>
    <property type="molecule type" value="Genomic_DNA"/>
</dbReference>
<name>A0ABV7DND0_9HYPH</name>
<evidence type="ECO:0000313" key="2">
    <source>
        <dbReference type="Proteomes" id="UP001595377"/>
    </source>
</evidence>
<dbReference type="RefSeq" id="WP_257316483.1">
    <property type="nucleotide sequence ID" value="NZ_JANFDG010000020.1"/>
</dbReference>
<sequence length="160" mass="17695">MQHDTNPFAADDADRHAIWEMLVRKDIDGFAAADWAIFSGGFKHDGFAGLDAKGSLDPADWALRFPTVEAYRDAWLADARRARETAYAEPLRDALFRATDMRDIRVAGDTATARKTFDDAIALADGGSQRLNWQSVFFCTKEAGAWKITGFVGFLPFAGK</sequence>
<gene>
    <name evidence="1" type="ORF">ACFOHH_22605</name>
</gene>
<evidence type="ECO:0008006" key="3">
    <source>
        <dbReference type="Google" id="ProtNLM"/>
    </source>
</evidence>
<evidence type="ECO:0000313" key="1">
    <source>
        <dbReference type="EMBL" id="MFC3075920.1"/>
    </source>
</evidence>
<comment type="caution">
    <text evidence="1">The sequence shown here is derived from an EMBL/GenBank/DDBJ whole genome shotgun (WGS) entry which is preliminary data.</text>
</comment>
<protein>
    <recommendedName>
        <fullName evidence="3">SnoaL-like domain-containing protein</fullName>
    </recommendedName>
</protein>
<keyword evidence="2" id="KW-1185">Reference proteome</keyword>
<organism evidence="1 2">
    <name type="scientific">Shinella pollutisoli</name>
    <dbReference type="NCBI Taxonomy" id="2250594"/>
    <lineage>
        <taxon>Bacteria</taxon>
        <taxon>Pseudomonadati</taxon>
        <taxon>Pseudomonadota</taxon>
        <taxon>Alphaproteobacteria</taxon>
        <taxon>Hyphomicrobiales</taxon>
        <taxon>Rhizobiaceae</taxon>
        <taxon>Shinella</taxon>
    </lineage>
</organism>
<dbReference type="InterPro" id="IPR032710">
    <property type="entry name" value="NTF2-like_dom_sf"/>
</dbReference>